<dbReference type="InterPro" id="IPR011763">
    <property type="entry name" value="COA_CT_C"/>
</dbReference>
<feature type="domain" description="CoA carboxyltransferase C-terminal" evidence="2">
    <location>
        <begin position="375"/>
        <end position="654"/>
    </location>
</feature>
<evidence type="ECO:0000313" key="4">
    <source>
        <dbReference type="Proteomes" id="UP000005237"/>
    </source>
</evidence>
<dbReference type="Gene3D" id="3.90.226.10">
    <property type="entry name" value="2-enoyl-CoA Hydratase, Chain A, domain 1"/>
    <property type="match status" value="3"/>
</dbReference>
<dbReference type="InterPro" id="IPR049076">
    <property type="entry name" value="ACCA"/>
</dbReference>
<feature type="domain" description="CoA carboxyltransferase N-terminal" evidence="1">
    <location>
        <begin position="43"/>
        <end position="369"/>
    </location>
</feature>
<dbReference type="EnsemblMetazoa" id="CJA38375.1">
    <property type="protein sequence ID" value="CJA38375.1"/>
    <property type="gene ID" value="WBGene00214222"/>
</dbReference>
<dbReference type="InterPro" id="IPR034733">
    <property type="entry name" value="AcCoA_carboxyl_beta"/>
</dbReference>
<keyword evidence="4" id="KW-1185">Reference proteome</keyword>
<dbReference type="GO" id="GO:0005739">
    <property type="term" value="C:mitochondrion"/>
    <property type="evidence" value="ECO:0007669"/>
    <property type="project" value="TreeGrafter"/>
</dbReference>
<evidence type="ECO:0008006" key="5">
    <source>
        <dbReference type="Google" id="ProtNLM"/>
    </source>
</evidence>
<evidence type="ECO:0000259" key="2">
    <source>
        <dbReference type="PROSITE" id="PS50989"/>
    </source>
</evidence>
<dbReference type="PROSITE" id="PS50980">
    <property type="entry name" value="COA_CT_NTER"/>
    <property type="match status" value="1"/>
</dbReference>
<reference evidence="4" key="1">
    <citation type="submission" date="2010-08" db="EMBL/GenBank/DDBJ databases">
        <authorList>
            <consortium name="Caenorhabditis japonica Sequencing Consortium"/>
            <person name="Wilson R.K."/>
        </authorList>
    </citation>
    <scope>NUCLEOTIDE SEQUENCE [LARGE SCALE GENOMIC DNA]</scope>
    <source>
        <strain evidence="4">DF5081</strain>
    </source>
</reference>
<protein>
    <recommendedName>
        <fullName evidence="5">Acetyl-CoA carboxylase</fullName>
    </recommendedName>
</protein>
<dbReference type="PANTHER" id="PTHR45728">
    <property type="entry name" value="ACETYL-COA CARBOXYLASE, ISOFORM A"/>
    <property type="match status" value="1"/>
</dbReference>
<evidence type="ECO:0000259" key="1">
    <source>
        <dbReference type="PROSITE" id="PS50980"/>
    </source>
</evidence>
<dbReference type="PANTHER" id="PTHR45728:SF2">
    <property type="entry name" value="ACETYL-COA CARBOXYLASE"/>
    <property type="match status" value="1"/>
</dbReference>
<evidence type="ECO:0000313" key="3">
    <source>
        <dbReference type="EnsemblMetazoa" id="CJA38375.1"/>
    </source>
</evidence>
<dbReference type="SUPFAM" id="SSF52096">
    <property type="entry name" value="ClpP/crotonase"/>
    <property type="match status" value="2"/>
</dbReference>
<dbReference type="InterPro" id="IPR011762">
    <property type="entry name" value="COA_CT_N"/>
</dbReference>
<sequence length="720" mass="80653">MNKSFETYQFQIIIISTPTRTLRFLNEIGDYLEETLENSEIFEFSAPSKRDLKRSLARQNRTTYIYDFPLLFARIFSEKTENETINWKSLVEIHEITLGENGEIQLISDPEILENRAASGLNTSSVVAWLLKIKTTSLEFVLIGNDITHQVGSFAMPEHGLFEAASKLARQRKIPRINISCNSGARIGLARDVLDVLKVKLKANGHDFDYLYVDATEKERIGSQIVYEQHGEELKLVAVKGKKNEYIGVENLMGSGAIGGETSRAYREIPTYCYVTGRSVGIGAYTARLARRIIQHEKSHLILTGAMALNTLLGKKVYASNNRLGGTEIMSNNGIAHATVASDLAAVRKLVEWLNFLPQKQPEYPFFKCFTSSDPSSDDVTTLEDVEVTRDEMQKDVRNVIGGVNGRQGIFDCGSFDEICPAWAASIVTGRATLNGLPVGVIASQWKSFEKRQLADESVENSVETQTMKAGQVWYPDSAFKTSQAISDFNRESLPLVMIASLRGFSGGRKDMSDQVLTFGAHIIDELSQYTQPVIVYIPAGGELRGGAWAVVDSNVNRGIIHVIADSSSRGGILEANAVIMERSGQPPSLACDSVKSAFKKAAVEFADMHDRWQRMEAVGAIRQVVTLRESRDVFWKMLRREMIRIELARRFQTSPVFPTPSLGEALEWLDAKIVEKEVRCLKMWYSDGFWREVGEEVMVSKARFEERIATWKKMSNPEM</sequence>
<dbReference type="PROSITE" id="PS50989">
    <property type="entry name" value="COA_CT_CTER"/>
    <property type="match status" value="1"/>
</dbReference>
<dbReference type="Proteomes" id="UP000005237">
    <property type="component" value="Unassembled WGS sequence"/>
</dbReference>
<dbReference type="Pfam" id="PF01039">
    <property type="entry name" value="Carboxyl_trans"/>
    <property type="match status" value="1"/>
</dbReference>
<proteinExistence type="predicted"/>
<dbReference type="InterPro" id="IPR029045">
    <property type="entry name" value="ClpP/crotonase-like_dom_sf"/>
</dbReference>
<accession>A0A8R1ELL1</accession>
<organism evidence="3 4">
    <name type="scientific">Caenorhabditis japonica</name>
    <dbReference type="NCBI Taxonomy" id="281687"/>
    <lineage>
        <taxon>Eukaryota</taxon>
        <taxon>Metazoa</taxon>
        <taxon>Ecdysozoa</taxon>
        <taxon>Nematoda</taxon>
        <taxon>Chromadorea</taxon>
        <taxon>Rhabditida</taxon>
        <taxon>Rhabditina</taxon>
        <taxon>Rhabditomorpha</taxon>
        <taxon>Rhabditoidea</taxon>
        <taxon>Rhabditidae</taxon>
        <taxon>Peloderinae</taxon>
        <taxon>Caenorhabditis</taxon>
    </lineage>
</organism>
<dbReference type="GO" id="GO:0006633">
    <property type="term" value="P:fatty acid biosynthetic process"/>
    <property type="evidence" value="ECO:0007669"/>
    <property type="project" value="TreeGrafter"/>
</dbReference>
<name>A0A8R1ELL1_CAEJA</name>
<dbReference type="Gene3D" id="2.40.460.10">
    <property type="entry name" value="Biotin dependent carboxylase carboxyltransferase"/>
    <property type="match status" value="1"/>
</dbReference>
<dbReference type="GO" id="GO:0003989">
    <property type="term" value="F:acetyl-CoA carboxylase activity"/>
    <property type="evidence" value="ECO:0007669"/>
    <property type="project" value="InterPro"/>
</dbReference>
<dbReference type="AlphaFoldDB" id="A0A8R1ELL1"/>
<reference evidence="3" key="2">
    <citation type="submission" date="2022-06" db="UniProtKB">
        <authorList>
            <consortium name="EnsemblMetazoa"/>
        </authorList>
    </citation>
    <scope>IDENTIFICATION</scope>
    <source>
        <strain evidence="3">DF5081</strain>
    </source>
</reference>